<keyword evidence="3" id="KW-0687">Ribonucleoprotein</keyword>
<keyword evidence="6" id="KW-1185">Reference proteome</keyword>
<dbReference type="OrthoDB" id="1875589at2759"/>
<sequence>MISKFSLFVEIGRVVLINYGPLLNKTAIIIDVLDQNRVLVHGPTTGVERQIVNIKWITLTKLTIKVQRGARLASLMTAIKAADLDNKVAQLNLVKKITAASDKAALTDFARFKLRLAKSKVNKKVNNEVRKLVNEANRNSHKKMVAQKAKGHVKKTK</sequence>
<accession>A0A8J4VAM1</accession>
<dbReference type="InterPro" id="IPR008991">
    <property type="entry name" value="Translation_prot_SH3-like_sf"/>
</dbReference>
<organism evidence="5 6">
    <name type="scientific">Polysphondylium violaceum</name>
    <dbReference type="NCBI Taxonomy" id="133409"/>
    <lineage>
        <taxon>Eukaryota</taxon>
        <taxon>Amoebozoa</taxon>
        <taxon>Evosea</taxon>
        <taxon>Eumycetozoa</taxon>
        <taxon>Dictyostelia</taxon>
        <taxon>Dictyosteliales</taxon>
        <taxon>Dictyosteliaceae</taxon>
        <taxon>Polysphondylium</taxon>
    </lineage>
</organism>
<dbReference type="GO" id="GO:0042273">
    <property type="term" value="P:ribosomal large subunit biogenesis"/>
    <property type="evidence" value="ECO:0007669"/>
    <property type="project" value="TreeGrafter"/>
</dbReference>
<dbReference type="Gene3D" id="2.30.30.30">
    <property type="match status" value="1"/>
</dbReference>
<dbReference type="GO" id="GO:0006412">
    <property type="term" value="P:translation"/>
    <property type="evidence" value="ECO:0007669"/>
    <property type="project" value="InterPro"/>
</dbReference>
<protein>
    <recommendedName>
        <fullName evidence="4">Large ribosomal subunit protein eL14 domain-containing protein</fullName>
    </recommendedName>
</protein>
<dbReference type="CDD" id="cd23702">
    <property type="entry name" value="eL14"/>
    <property type="match status" value="1"/>
</dbReference>
<dbReference type="GO" id="GO:0022625">
    <property type="term" value="C:cytosolic large ribosomal subunit"/>
    <property type="evidence" value="ECO:0007669"/>
    <property type="project" value="TreeGrafter"/>
</dbReference>
<evidence type="ECO:0000313" key="6">
    <source>
        <dbReference type="Proteomes" id="UP000695562"/>
    </source>
</evidence>
<dbReference type="PANTHER" id="PTHR11127">
    <property type="entry name" value="60S RIBOSOMAL PROTEIN L14"/>
    <property type="match status" value="1"/>
</dbReference>
<evidence type="ECO:0000256" key="3">
    <source>
        <dbReference type="ARBA" id="ARBA00023274"/>
    </source>
</evidence>
<gene>
    <name evidence="5" type="ORF">CYY_001419</name>
</gene>
<dbReference type="InterPro" id="IPR039660">
    <property type="entry name" value="Ribosomal_eL14"/>
</dbReference>
<comment type="caution">
    <text evidence="5">The sequence shown here is derived from an EMBL/GenBank/DDBJ whole genome shotgun (WGS) entry which is preliminary data.</text>
</comment>
<name>A0A8J4VAM1_9MYCE</name>
<evidence type="ECO:0000256" key="2">
    <source>
        <dbReference type="ARBA" id="ARBA00022980"/>
    </source>
</evidence>
<dbReference type="GO" id="GO:0003723">
    <property type="term" value="F:RNA binding"/>
    <property type="evidence" value="ECO:0007669"/>
    <property type="project" value="InterPro"/>
</dbReference>
<comment type="similarity">
    <text evidence="1">Belongs to the eukaryotic ribosomal protein eL14 family.</text>
</comment>
<dbReference type="PANTHER" id="PTHR11127:SF2">
    <property type="entry name" value="LARGE RIBOSOMAL SUBUNIT PROTEIN EL14"/>
    <property type="match status" value="1"/>
</dbReference>
<dbReference type="SUPFAM" id="SSF50104">
    <property type="entry name" value="Translation proteins SH3-like domain"/>
    <property type="match status" value="1"/>
</dbReference>
<dbReference type="InterPro" id="IPR014722">
    <property type="entry name" value="Rib_uL2_dom2"/>
</dbReference>
<dbReference type="AlphaFoldDB" id="A0A8J4VAM1"/>
<dbReference type="Pfam" id="PF01929">
    <property type="entry name" value="Ribosomal_L14e"/>
    <property type="match status" value="1"/>
</dbReference>
<dbReference type="GO" id="GO:0003735">
    <property type="term" value="F:structural constituent of ribosome"/>
    <property type="evidence" value="ECO:0007669"/>
    <property type="project" value="InterPro"/>
</dbReference>
<proteinExistence type="inferred from homology"/>
<evidence type="ECO:0000259" key="4">
    <source>
        <dbReference type="Pfam" id="PF01929"/>
    </source>
</evidence>
<evidence type="ECO:0000313" key="5">
    <source>
        <dbReference type="EMBL" id="KAF2077294.1"/>
    </source>
</evidence>
<evidence type="ECO:0000256" key="1">
    <source>
        <dbReference type="ARBA" id="ARBA00006592"/>
    </source>
</evidence>
<keyword evidence="2" id="KW-0689">Ribosomal protein</keyword>
<feature type="domain" description="Large ribosomal subunit protein eL14" evidence="4">
    <location>
        <begin position="48"/>
        <end position="120"/>
    </location>
</feature>
<dbReference type="Proteomes" id="UP000695562">
    <property type="component" value="Unassembled WGS sequence"/>
</dbReference>
<reference evidence="5" key="1">
    <citation type="submission" date="2020-01" db="EMBL/GenBank/DDBJ databases">
        <title>Development of genomics and gene disruption for Polysphondylium violaceum indicates a role for the polyketide synthase stlB in stalk morphogenesis.</title>
        <authorList>
            <person name="Narita B."/>
            <person name="Kawabe Y."/>
            <person name="Kin K."/>
            <person name="Saito T."/>
            <person name="Gibbs R."/>
            <person name="Kuspa A."/>
            <person name="Muzny D."/>
            <person name="Queller D."/>
            <person name="Richards S."/>
            <person name="Strassman J."/>
            <person name="Sucgang R."/>
            <person name="Worley K."/>
            <person name="Schaap P."/>
        </authorList>
    </citation>
    <scope>NUCLEOTIDE SEQUENCE</scope>
    <source>
        <strain evidence="5">QSvi11</strain>
    </source>
</reference>
<dbReference type="EMBL" id="AJWJ01000033">
    <property type="protein sequence ID" value="KAF2077294.1"/>
    <property type="molecule type" value="Genomic_DNA"/>
</dbReference>
<dbReference type="InterPro" id="IPR002784">
    <property type="entry name" value="Ribosomal_eL14_dom"/>
</dbReference>